<gene>
    <name evidence="2" type="ORF">MA16_Dca012786</name>
</gene>
<feature type="region of interest" description="Disordered" evidence="1">
    <location>
        <begin position="135"/>
        <end position="168"/>
    </location>
</feature>
<dbReference type="Proteomes" id="UP000233837">
    <property type="component" value="Unassembled WGS sequence"/>
</dbReference>
<evidence type="ECO:0000313" key="3">
    <source>
        <dbReference type="Proteomes" id="UP000233837"/>
    </source>
</evidence>
<evidence type="ECO:0000256" key="1">
    <source>
        <dbReference type="SAM" id="MobiDB-lite"/>
    </source>
</evidence>
<feature type="region of interest" description="Disordered" evidence="1">
    <location>
        <begin position="299"/>
        <end position="353"/>
    </location>
</feature>
<dbReference type="STRING" id="906689.A0A2I0V7T0"/>
<reference evidence="2 3" key="2">
    <citation type="journal article" date="2017" name="Nature">
        <title>The Apostasia genome and the evolution of orchids.</title>
        <authorList>
            <person name="Zhang G.Q."/>
            <person name="Liu K.W."/>
            <person name="Li Z."/>
            <person name="Lohaus R."/>
            <person name="Hsiao Y.Y."/>
            <person name="Niu S.C."/>
            <person name="Wang J.Y."/>
            <person name="Lin Y.C."/>
            <person name="Xu Q."/>
            <person name="Chen L.J."/>
            <person name="Yoshida K."/>
            <person name="Fujiwara S."/>
            <person name="Wang Z.W."/>
            <person name="Zhang Y.Q."/>
            <person name="Mitsuda N."/>
            <person name="Wang M."/>
            <person name="Liu G.H."/>
            <person name="Pecoraro L."/>
            <person name="Huang H.X."/>
            <person name="Xiao X.J."/>
            <person name="Lin M."/>
            <person name="Wu X.Y."/>
            <person name="Wu W.L."/>
            <person name="Chen Y.Y."/>
            <person name="Chang S.B."/>
            <person name="Sakamoto S."/>
            <person name="Ohme-Takagi M."/>
            <person name="Yagi M."/>
            <person name="Zeng S.J."/>
            <person name="Shen C.Y."/>
            <person name="Yeh C.M."/>
            <person name="Luo Y.B."/>
            <person name="Tsai W.C."/>
            <person name="Van de Peer Y."/>
            <person name="Liu Z.J."/>
        </authorList>
    </citation>
    <scope>NUCLEOTIDE SEQUENCE [LARGE SCALE GENOMIC DNA]</scope>
    <source>
        <tissue evidence="2">The whole plant</tissue>
    </source>
</reference>
<dbReference type="EMBL" id="KZ504112">
    <property type="protein sequence ID" value="PKU59458.1"/>
    <property type="molecule type" value="Genomic_DNA"/>
</dbReference>
<accession>A0A2I0V7T0</accession>
<feature type="compositionally biased region" description="Polar residues" evidence="1">
    <location>
        <begin position="299"/>
        <end position="315"/>
    </location>
</feature>
<keyword evidence="3" id="KW-1185">Reference proteome</keyword>
<dbReference type="PANTHER" id="PTHR31286">
    <property type="entry name" value="GLYCINE-RICH CELL WALL STRUCTURAL PROTEIN 1.8-LIKE"/>
    <property type="match status" value="1"/>
</dbReference>
<reference evidence="2 3" key="1">
    <citation type="journal article" date="2016" name="Sci. Rep.">
        <title>The Dendrobium catenatum Lindl. genome sequence provides insights into polysaccharide synthase, floral development and adaptive evolution.</title>
        <authorList>
            <person name="Zhang G.Q."/>
            <person name="Xu Q."/>
            <person name="Bian C."/>
            <person name="Tsai W.C."/>
            <person name="Yeh C.M."/>
            <person name="Liu K.W."/>
            <person name="Yoshida K."/>
            <person name="Zhang L.S."/>
            <person name="Chang S.B."/>
            <person name="Chen F."/>
            <person name="Shi Y."/>
            <person name="Su Y.Y."/>
            <person name="Zhang Y.Q."/>
            <person name="Chen L.J."/>
            <person name="Yin Y."/>
            <person name="Lin M."/>
            <person name="Huang H."/>
            <person name="Deng H."/>
            <person name="Wang Z.W."/>
            <person name="Zhu S.L."/>
            <person name="Zhao X."/>
            <person name="Deng C."/>
            <person name="Niu S.C."/>
            <person name="Huang J."/>
            <person name="Wang M."/>
            <person name="Liu G.H."/>
            <person name="Yang H.J."/>
            <person name="Xiao X.J."/>
            <person name="Hsiao Y.Y."/>
            <person name="Wu W.L."/>
            <person name="Chen Y.Y."/>
            <person name="Mitsuda N."/>
            <person name="Ohme-Takagi M."/>
            <person name="Luo Y.B."/>
            <person name="Van de Peer Y."/>
            <person name="Liu Z.J."/>
        </authorList>
    </citation>
    <scope>NUCLEOTIDE SEQUENCE [LARGE SCALE GENOMIC DNA]</scope>
    <source>
        <tissue evidence="2">The whole plant</tissue>
    </source>
</reference>
<feature type="compositionally biased region" description="Polar residues" evidence="1">
    <location>
        <begin position="155"/>
        <end position="168"/>
    </location>
</feature>
<organism evidence="2 3">
    <name type="scientific">Dendrobium catenatum</name>
    <dbReference type="NCBI Taxonomy" id="906689"/>
    <lineage>
        <taxon>Eukaryota</taxon>
        <taxon>Viridiplantae</taxon>
        <taxon>Streptophyta</taxon>
        <taxon>Embryophyta</taxon>
        <taxon>Tracheophyta</taxon>
        <taxon>Spermatophyta</taxon>
        <taxon>Magnoliopsida</taxon>
        <taxon>Liliopsida</taxon>
        <taxon>Asparagales</taxon>
        <taxon>Orchidaceae</taxon>
        <taxon>Epidendroideae</taxon>
        <taxon>Malaxideae</taxon>
        <taxon>Dendrobiinae</taxon>
        <taxon>Dendrobium</taxon>
    </lineage>
</organism>
<dbReference type="AlphaFoldDB" id="A0A2I0V7T0"/>
<protein>
    <submittedName>
        <fullName evidence="2">Uncharacterized protein</fullName>
    </submittedName>
</protein>
<feature type="compositionally biased region" description="Polar residues" evidence="1">
    <location>
        <begin position="341"/>
        <end position="353"/>
    </location>
</feature>
<evidence type="ECO:0000313" key="2">
    <source>
        <dbReference type="EMBL" id="PKU59458.1"/>
    </source>
</evidence>
<feature type="compositionally biased region" description="Polar residues" evidence="1">
    <location>
        <begin position="135"/>
        <end position="146"/>
    </location>
</feature>
<dbReference type="InterPro" id="IPR040256">
    <property type="entry name" value="At4g02000-like"/>
</dbReference>
<feature type="compositionally biased region" description="Basic and acidic residues" evidence="1">
    <location>
        <begin position="316"/>
        <end position="332"/>
    </location>
</feature>
<proteinExistence type="predicted"/>
<sequence length="353" mass="38794">MVWSKGAWFFHGKPFIFQKWTKNFHPTRKNFTTVPIWVRVHNLPLVCSNSIGISKIASKIGIPMAVDALTAAKTRLTYARICIQASITSSFPESVSVAIEGEVIKLQIQYEWKPDPCSYCGSLAHISSFCTSQKSEQQTHNQTRGRSTSRHHSKQSQTRPGALKQTNGKDIANNIANKTSTISSHIASPAKHALIPPQVVWVPKEFNTVCQPNTITQKTDTNAQAQLDIPAKISAETPSNLNSAIVSQAPLSIPNLNSPTEEGLGDNALNQIASNKALDVLMTNKYSTLQNTEDLVLSGSENDCTSYSEPVTNSSGEKKNLPFLKMQRERNPKSLLPPPQNVNDLSSHSSLEY</sequence>
<dbReference type="PANTHER" id="PTHR31286:SF180">
    <property type="entry name" value="OS10G0362600 PROTEIN"/>
    <property type="match status" value="1"/>
</dbReference>
<name>A0A2I0V7T0_9ASPA</name>